<evidence type="ECO:0000313" key="18">
    <source>
        <dbReference type="EMBL" id="GIF09348.1"/>
    </source>
</evidence>
<sequence>MTSLESLQFQKRMIESPIGEADRAALVAGGEFGQVFTEHMVTVRWNEQRGWHDGLVEPFGPLRLSPAAAVFHYGQEIFEGMKAFRAADGGINLFRVERNAERFAASARRLAMAEVPAELFRRAVEELVSSDAAWVADHPEGTLYLRPFQIATEPTLGMQPAAAYLFGVIASPVVVNRREAPPMRILISDDHVRAVRGGTGDVKCGGNYAASMPALGRAAEVGCDQVLFLDAAERRFVEELGGMNVFVVYDNGSVCTPPLTGTILPGVTRDSIMRLAADRGARLVERPIEIDELQEAARAGRVTEMFACGTVAVVRGIGSLHGRHGEVVIGDGGTGDLTARLRQELLDIQHGRTPDRHGWISGISDARSRRSEVLEVAG</sequence>
<dbReference type="InterPro" id="IPR043132">
    <property type="entry name" value="BCAT-like_C"/>
</dbReference>
<evidence type="ECO:0000256" key="14">
    <source>
        <dbReference type="PIRSR" id="PIRSR006468-1"/>
    </source>
</evidence>
<name>A0A919NEC9_9ACTN</name>
<dbReference type="GO" id="GO:0009082">
    <property type="term" value="P:branched-chain amino acid biosynthetic process"/>
    <property type="evidence" value="ECO:0007669"/>
    <property type="project" value="UniProtKB-KW"/>
</dbReference>
<dbReference type="InterPro" id="IPR001544">
    <property type="entry name" value="Aminotrans_IV"/>
</dbReference>
<comment type="catalytic activity">
    <reaction evidence="11 17">
        <text>L-valine + 2-oxoglutarate = 3-methyl-2-oxobutanoate + L-glutamate</text>
        <dbReference type="Rhea" id="RHEA:24813"/>
        <dbReference type="ChEBI" id="CHEBI:11851"/>
        <dbReference type="ChEBI" id="CHEBI:16810"/>
        <dbReference type="ChEBI" id="CHEBI:29985"/>
        <dbReference type="ChEBI" id="CHEBI:57762"/>
        <dbReference type="EC" id="2.6.1.42"/>
    </reaction>
</comment>
<keyword evidence="6 17" id="KW-0032">Aminotransferase</keyword>
<dbReference type="Gene3D" id="3.30.470.10">
    <property type="match status" value="1"/>
</dbReference>
<comment type="catalytic activity">
    <reaction evidence="12 17">
        <text>L-isoleucine + 2-oxoglutarate = (S)-3-methyl-2-oxopentanoate + L-glutamate</text>
        <dbReference type="Rhea" id="RHEA:24801"/>
        <dbReference type="ChEBI" id="CHEBI:16810"/>
        <dbReference type="ChEBI" id="CHEBI:29985"/>
        <dbReference type="ChEBI" id="CHEBI:35146"/>
        <dbReference type="ChEBI" id="CHEBI:58045"/>
        <dbReference type="EC" id="2.6.1.42"/>
    </reaction>
</comment>
<evidence type="ECO:0000256" key="8">
    <source>
        <dbReference type="ARBA" id="ARBA00022679"/>
    </source>
</evidence>
<evidence type="ECO:0000313" key="19">
    <source>
        <dbReference type="Proteomes" id="UP000629619"/>
    </source>
</evidence>
<dbReference type="InterPro" id="IPR033939">
    <property type="entry name" value="BCAT_family"/>
</dbReference>
<evidence type="ECO:0000256" key="1">
    <source>
        <dbReference type="ARBA" id="ARBA00001933"/>
    </source>
</evidence>
<dbReference type="AlphaFoldDB" id="A0A919NEC9"/>
<evidence type="ECO:0000256" key="16">
    <source>
        <dbReference type="RuleBase" id="RU004516"/>
    </source>
</evidence>
<evidence type="ECO:0000256" key="17">
    <source>
        <dbReference type="RuleBase" id="RU004517"/>
    </source>
</evidence>
<keyword evidence="10 17" id="KW-0100">Branched-chain amino acid biosynthesis</keyword>
<dbReference type="CDD" id="cd01557">
    <property type="entry name" value="BCAT_beta_family"/>
    <property type="match status" value="1"/>
</dbReference>
<keyword evidence="8 17" id="KW-0808">Transferase</keyword>
<evidence type="ECO:0000256" key="9">
    <source>
        <dbReference type="ARBA" id="ARBA00022898"/>
    </source>
</evidence>
<evidence type="ECO:0000256" key="7">
    <source>
        <dbReference type="ARBA" id="ARBA00022605"/>
    </source>
</evidence>
<comment type="pathway">
    <text evidence="3">Amino-acid biosynthesis; L-valine biosynthesis; L-valine from pyruvate: step 4/4.</text>
</comment>
<evidence type="ECO:0000256" key="13">
    <source>
        <dbReference type="ARBA" id="ARBA00049229"/>
    </source>
</evidence>
<comment type="catalytic activity">
    <reaction evidence="13 17">
        <text>L-leucine + 2-oxoglutarate = 4-methyl-2-oxopentanoate + L-glutamate</text>
        <dbReference type="Rhea" id="RHEA:18321"/>
        <dbReference type="ChEBI" id="CHEBI:16810"/>
        <dbReference type="ChEBI" id="CHEBI:17865"/>
        <dbReference type="ChEBI" id="CHEBI:29985"/>
        <dbReference type="ChEBI" id="CHEBI:57427"/>
        <dbReference type="EC" id="2.6.1.42"/>
    </reaction>
</comment>
<gene>
    <name evidence="18" type="primary">ilvE</name>
    <name evidence="18" type="ORF">Asi03nite_68860</name>
</gene>
<dbReference type="Gene3D" id="3.20.10.10">
    <property type="entry name" value="D-amino Acid Aminotransferase, subunit A, domain 2"/>
    <property type="match status" value="1"/>
</dbReference>
<evidence type="ECO:0000256" key="3">
    <source>
        <dbReference type="ARBA" id="ARBA00004931"/>
    </source>
</evidence>
<evidence type="ECO:0000256" key="12">
    <source>
        <dbReference type="ARBA" id="ARBA00048798"/>
    </source>
</evidence>
<dbReference type="Pfam" id="PF01063">
    <property type="entry name" value="Aminotran_4"/>
    <property type="match status" value="1"/>
</dbReference>
<dbReference type="InterPro" id="IPR043131">
    <property type="entry name" value="BCAT-like_N"/>
</dbReference>
<evidence type="ECO:0000256" key="6">
    <source>
        <dbReference type="ARBA" id="ARBA00022576"/>
    </source>
</evidence>
<dbReference type="PANTHER" id="PTHR11825">
    <property type="entry name" value="SUBGROUP IIII AMINOTRANSFERASE"/>
    <property type="match status" value="1"/>
</dbReference>
<comment type="pathway">
    <text evidence="2">Amino-acid biosynthesis; L-isoleucine biosynthesis; L-isoleucine from 2-oxobutanoate: step 4/4.</text>
</comment>
<dbReference type="PIRSF" id="PIRSF006468">
    <property type="entry name" value="BCAT1"/>
    <property type="match status" value="1"/>
</dbReference>
<comment type="cofactor">
    <cofactor evidence="1 16">
        <name>pyridoxal 5'-phosphate</name>
        <dbReference type="ChEBI" id="CHEBI:597326"/>
    </cofactor>
</comment>
<dbReference type="EMBL" id="BOMW01000082">
    <property type="protein sequence ID" value="GIF09348.1"/>
    <property type="molecule type" value="Genomic_DNA"/>
</dbReference>
<keyword evidence="19" id="KW-1185">Reference proteome</keyword>
<protein>
    <recommendedName>
        <fullName evidence="17">Branched-chain-amino-acid aminotransferase</fullName>
        <ecNumber evidence="17">2.6.1.42</ecNumber>
    </recommendedName>
</protein>
<dbReference type="GO" id="GO:0008652">
    <property type="term" value="P:amino acid biosynthetic process"/>
    <property type="evidence" value="ECO:0007669"/>
    <property type="project" value="UniProtKB-KW"/>
</dbReference>
<dbReference type="NCBIfam" id="NF009897">
    <property type="entry name" value="PRK13357.1"/>
    <property type="match status" value="1"/>
</dbReference>
<proteinExistence type="inferred from homology"/>
<comment type="caution">
    <text evidence="18">The sequence shown here is derived from an EMBL/GenBank/DDBJ whole genome shotgun (WGS) entry which is preliminary data.</text>
</comment>
<dbReference type="SUPFAM" id="SSF56752">
    <property type="entry name" value="D-aminoacid aminotransferase-like PLP-dependent enzymes"/>
    <property type="match status" value="1"/>
</dbReference>
<comment type="similarity">
    <text evidence="5 15">Belongs to the class-IV pyridoxal-phosphate-dependent aminotransferase family.</text>
</comment>
<evidence type="ECO:0000256" key="10">
    <source>
        <dbReference type="ARBA" id="ARBA00023304"/>
    </source>
</evidence>
<dbReference type="GO" id="GO:0004084">
    <property type="term" value="F:branched-chain-amino-acid transaminase activity"/>
    <property type="evidence" value="ECO:0007669"/>
    <property type="project" value="UniProtKB-EC"/>
</dbReference>
<evidence type="ECO:0000256" key="2">
    <source>
        <dbReference type="ARBA" id="ARBA00004824"/>
    </source>
</evidence>
<reference evidence="18" key="1">
    <citation type="submission" date="2021-01" db="EMBL/GenBank/DDBJ databases">
        <title>Whole genome shotgun sequence of Actinoplanes siamensis NBRC 109076.</title>
        <authorList>
            <person name="Komaki H."/>
            <person name="Tamura T."/>
        </authorList>
    </citation>
    <scope>NUCLEOTIDE SEQUENCE</scope>
    <source>
        <strain evidence="18">NBRC 109076</strain>
    </source>
</reference>
<dbReference type="EC" id="2.6.1.42" evidence="17"/>
<dbReference type="NCBIfam" id="TIGR01123">
    <property type="entry name" value="ilvE_II"/>
    <property type="match status" value="1"/>
</dbReference>
<evidence type="ECO:0000256" key="15">
    <source>
        <dbReference type="RuleBase" id="RU004106"/>
    </source>
</evidence>
<dbReference type="Proteomes" id="UP000629619">
    <property type="component" value="Unassembled WGS sequence"/>
</dbReference>
<evidence type="ECO:0000256" key="4">
    <source>
        <dbReference type="ARBA" id="ARBA00005072"/>
    </source>
</evidence>
<evidence type="ECO:0000256" key="5">
    <source>
        <dbReference type="ARBA" id="ARBA00009320"/>
    </source>
</evidence>
<keyword evidence="7 17" id="KW-0028">Amino-acid biosynthesis</keyword>
<dbReference type="InterPro" id="IPR036038">
    <property type="entry name" value="Aminotransferase-like"/>
</dbReference>
<keyword evidence="9 16" id="KW-0663">Pyridoxal phosphate</keyword>
<evidence type="ECO:0000256" key="11">
    <source>
        <dbReference type="ARBA" id="ARBA00048212"/>
    </source>
</evidence>
<dbReference type="InterPro" id="IPR005786">
    <property type="entry name" value="B_amino_transII"/>
</dbReference>
<feature type="modified residue" description="N6-(pyridoxal phosphate)lysine" evidence="14">
    <location>
        <position position="203"/>
    </location>
</feature>
<dbReference type="PROSITE" id="PS00770">
    <property type="entry name" value="AA_TRANSFER_CLASS_4"/>
    <property type="match status" value="1"/>
</dbReference>
<dbReference type="RefSeq" id="WP_203684672.1">
    <property type="nucleotide sequence ID" value="NZ_BOMW01000082.1"/>
</dbReference>
<dbReference type="InterPro" id="IPR018300">
    <property type="entry name" value="Aminotrans_IV_CS"/>
</dbReference>
<comment type="pathway">
    <text evidence="4">Amino-acid biosynthesis; L-leucine biosynthesis; L-leucine from 3-methyl-2-oxobutanoate: step 4/4.</text>
</comment>
<organism evidence="18 19">
    <name type="scientific">Actinoplanes siamensis</name>
    <dbReference type="NCBI Taxonomy" id="1223317"/>
    <lineage>
        <taxon>Bacteria</taxon>
        <taxon>Bacillati</taxon>
        <taxon>Actinomycetota</taxon>
        <taxon>Actinomycetes</taxon>
        <taxon>Micromonosporales</taxon>
        <taxon>Micromonosporaceae</taxon>
        <taxon>Actinoplanes</taxon>
    </lineage>
</organism>
<accession>A0A919NEC9</accession>
<dbReference type="PANTHER" id="PTHR11825:SF44">
    <property type="entry name" value="BRANCHED-CHAIN-AMINO-ACID AMINOTRANSFERASE"/>
    <property type="match status" value="1"/>
</dbReference>